<evidence type="ECO:0000256" key="2">
    <source>
        <dbReference type="SAM" id="SignalP"/>
    </source>
</evidence>
<feature type="region of interest" description="Disordered" evidence="1">
    <location>
        <begin position="265"/>
        <end position="333"/>
    </location>
</feature>
<name>E8UA07_DEIML</name>
<dbReference type="Proteomes" id="UP000008635">
    <property type="component" value="Chromosome"/>
</dbReference>
<feature type="compositionally biased region" description="Low complexity" evidence="1">
    <location>
        <begin position="265"/>
        <end position="285"/>
    </location>
</feature>
<proteinExistence type="predicted"/>
<feature type="compositionally biased region" description="Gly residues" evidence="1">
    <location>
        <begin position="304"/>
        <end position="319"/>
    </location>
</feature>
<dbReference type="Gene3D" id="2.60.40.740">
    <property type="match status" value="1"/>
</dbReference>
<evidence type="ECO:0000313" key="4">
    <source>
        <dbReference type="Proteomes" id="UP000008635"/>
    </source>
</evidence>
<dbReference type="AlphaFoldDB" id="E8UA07"/>
<feature type="chain" id="PRO_5003231831" evidence="2">
    <location>
        <begin position="23"/>
        <end position="615"/>
    </location>
</feature>
<gene>
    <name evidence="3" type="ordered locus">Deima_2258</name>
</gene>
<organism evidence="3 4">
    <name type="scientific">Deinococcus maricopensis (strain DSM 21211 / LMG 22137 / NRRL B-23946 / LB-34)</name>
    <dbReference type="NCBI Taxonomy" id="709986"/>
    <lineage>
        <taxon>Bacteria</taxon>
        <taxon>Thermotogati</taxon>
        <taxon>Deinococcota</taxon>
        <taxon>Deinococci</taxon>
        <taxon>Deinococcales</taxon>
        <taxon>Deinococcaceae</taxon>
        <taxon>Deinococcus</taxon>
    </lineage>
</organism>
<keyword evidence="2" id="KW-0732">Signal</keyword>
<sequence precursor="true">MSRRAYLLSTLTLLSLTPPLSAQSIQPSSACGYYTGKDGIGTLSGVLNTYYPGIGTASAGGTTLTVGSGAGANTATPLKVGDLILIVQMQDGTINNTNTTTSTTRTYGDGSTGQGVTAWGSAGLYEYATVTAVNTGTLTIKGAGTNSGLVNTYTNVGAARFQVIRVPSYSSATLSATVTALPWNGSVGGIVALDVSGKLQLNAGIDVSGRGFRGGGFRTASGAASGATSFDYVTPSTTLAHGVKGEGSIGTPAYVYGLNATSTTPSVSTATTTYPSGGDAARGAPGTAGGGGNDYNPTANDQNSGGGGGGNGGRGGLGGNSWNSNQPVGGLGGVAVPTGRLLLGGGGGAGTRNNTSVSAGASSGGAGGGAVFVRAGTLSGTATITANGTTPPAPENDGGGGGGAGGSVLLYAGSSTAALTINANGANGADAWPTKAPATTGATADAHGPGGGGGGGVIYANTGTRSATFGTYGTTLTSKLQFGAQPGAVGTINTITTAGIKGLPFGADCGNAATPTIQKAVTNLTRSGAGALPGDRLRYTITYGNGTARSFTNFALTDTLDARLTPQLAQLTCPDTTTRAVTAVQTYNLDVVQTCNMTALTPGQQGQLIIEVTLK</sequence>
<dbReference type="EMBL" id="CP002454">
    <property type="protein sequence ID" value="ADV67896.1"/>
    <property type="molecule type" value="Genomic_DNA"/>
</dbReference>
<reference evidence="3 4" key="1">
    <citation type="journal article" date="2011" name="Stand. Genomic Sci.">
        <title>Complete genome sequence of Deinococcus maricopensis type strain (LB-34).</title>
        <authorList>
            <person name="Pukall R."/>
            <person name="Zeytun A."/>
            <person name="Lucas S."/>
            <person name="Lapidus A."/>
            <person name="Hammon N."/>
            <person name="Deshpande S."/>
            <person name="Nolan M."/>
            <person name="Cheng J.F."/>
            <person name="Pitluck S."/>
            <person name="Liolios K."/>
            <person name="Pagani I."/>
            <person name="Mikhailova N."/>
            <person name="Ivanova N."/>
            <person name="Mavromatis K."/>
            <person name="Pati A."/>
            <person name="Tapia R."/>
            <person name="Han C."/>
            <person name="Goodwin L."/>
            <person name="Chen A."/>
            <person name="Palaniappan K."/>
            <person name="Land M."/>
            <person name="Hauser L."/>
            <person name="Chang Y.J."/>
            <person name="Jeffries C.D."/>
            <person name="Brambilla E.M."/>
            <person name="Rohde M."/>
            <person name="Goker M."/>
            <person name="Detter J.C."/>
            <person name="Woyke T."/>
            <person name="Bristow J."/>
            <person name="Eisen J.A."/>
            <person name="Markowitz V."/>
            <person name="Hugenholtz P."/>
            <person name="Kyrpides N.C."/>
            <person name="Klenk H.P."/>
        </authorList>
    </citation>
    <scope>NUCLEOTIDE SEQUENCE [LARGE SCALE GENOMIC DNA]</scope>
    <source>
        <strain evidence="4">DSM 21211 / LMG 22137 / NRRL B-23946 / LB-34</strain>
    </source>
</reference>
<evidence type="ECO:0000313" key="3">
    <source>
        <dbReference type="EMBL" id="ADV67896.1"/>
    </source>
</evidence>
<accession>E8UA07</accession>
<dbReference type="HOGENOM" id="CLU_443928_0_0_0"/>
<feature type="signal peptide" evidence="2">
    <location>
        <begin position="1"/>
        <end position="22"/>
    </location>
</feature>
<dbReference type="OrthoDB" id="74310at2"/>
<keyword evidence="4" id="KW-1185">Reference proteome</keyword>
<dbReference type="STRING" id="709986.Deima_2258"/>
<dbReference type="KEGG" id="dmr:Deima_2258"/>
<protein>
    <submittedName>
        <fullName evidence="3">Uncharacterized protein</fullName>
    </submittedName>
</protein>
<evidence type="ECO:0000256" key="1">
    <source>
        <dbReference type="SAM" id="MobiDB-lite"/>
    </source>
</evidence>
<dbReference type="eggNOG" id="ENOG5033BPA">
    <property type="taxonomic scope" value="Bacteria"/>
</dbReference>
<reference evidence="4" key="2">
    <citation type="submission" date="2011-01" db="EMBL/GenBank/DDBJ databases">
        <title>The complete genome of Deinococcus maricopensis DSM 21211.</title>
        <authorList>
            <consortium name="US DOE Joint Genome Institute (JGI-PGF)"/>
            <person name="Lucas S."/>
            <person name="Copeland A."/>
            <person name="Lapidus A."/>
            <person name="Goodwin L."/>
            <person name="Pitluck S."/>
            <person name="Kyrpides N."/>
            <person name="Mavromatis K."/>
            <person name="Pagani I."/>
            <person name="Ivanova N."/>
            <person name="Ovchinnikova G."/>
            <person name="Zeytun A."/>
            <person name="Detter J.C."/>
            <person name="Han C."/>
            <person name="Land M."/>
            <person name="Hauser L."/>
            <person name="Markowitz V."/>
            <person name="Cheng J.-F."/>
            <person name="Hugenholtz P."/>
            <person name="Woyke T."/>
            <person name="Wu D."/>
            <person name="Pukall R."/>
            <person name="Gehrich-Schroeter G."/>
            <person name="Brambilla E."/>
            <person name="Klenk H.-P."/>
            <person name="Eisen J.A."/>
        </authorList>
    </citation>
    <scope>NUCLEOTIDE SEQUENCE [LARGE SCALE GENOMIC DNA]</scope>
    <source>
        <strain evidence="4">DSM 21211 / LMG 22137 / NRRL B-23946 / LB-34</strain>
    </source>
</reference>
<dbReference type="RefSeq" id="WP_013557401.1">
    <property type="nucleotide sequence ID" value="NC_014958.1"/>
</dbReference>